<dbReference type="GO" id="GO:0003723">
    <property type="term" value="F:RNA binding"/>
    <property type="evidence" value="ECO:0007669"/>
    <property type="project" value="UniProtKB-UniRule"/>
</dbReference>
<dbReference type="AlphaFoldDB" id="A0AB34JAR9"/>
<dbReference type="GO" id="GO:0005730">
    <property type="term" value="C:nucleolus"/>
    <property type="evidence" value="ECO:0007669"/>
    <property type="project" value="UniProtKB-SubCell"/>
</dbReference>
<keyword evidence="7" id="KW-0175">Coiled coil</keyword>
<evidence type="ECO:0000256" key="7">
    <source>
        <dbReference type="SAM" id="Coils"/>
    </source>
</evidence>
<gene>
    <name evidence="9" type="ORF">AB1Y20_002564</name>
</gene>
<evidence type="ECO:0000256" key="2">
    <source>
        <dbReference type="ARBA" id="ARBA00009154"/>
    </source>
</evidence>
<accession>A0AB34JAR9</accession>
<dbReference type="GO" id="GO:0010468">
    <property type="term" value="P:regulation of gene expression"/>
    <property type="evidence" value="ECO:0007669"/>
    <property type="project" value="TreeGrafter"/>
</dbReference>
<evidence type="ECO:0000256" key="4">
    <source>
        <dbReference type="ARBA" id="ARBA00022884"/>
    </source>
</evidence>
<dbReference type="InterPro" id="IPR007146">
    <property type="entry name" value="Sas10/Utp3/C1D"/>
</dbReference>
<dbReference type="GO" id="GO:0003677">
    <property type="term" value="F:DNA binding"/>
    <property type="evidence" value="ECO:0007669"/>
    <property type="project" value="UniProtKB-KW"/>
</dbReference>
<keyword evidence="6" id="KW-0238">DNA-binding</keyword>
<keyword evidence="5 6" id="KW-0539">Nucleus</keyword>
<comment type="function">
    <text evidence="6">Plays a role in the recruitment of the exosome to pre-rRNA to mediate the 3'-5' end processing of the 5.8S rRNA.</text>
</comment>
<evidence type="ECO:0000256" key="3">
    <source>
        <dbReference type="ARBA" id="ARBA00022552"/>
    </source>
</evidence>
<keyword evidence="6" id="KW-0963">Cytoplasm</keyword>
<evidence type="ECO:0000313" key="10">
    <source>
        <dbReference type="Proteomes" id="UP001515480"/>
    </source>
</evidence>
<sequence length="271" mass="28337">MATSALSAASTSLDGLPAELAEAVSQFDEAVTKVEQLVGRLHAANWPELCRGLGPLETARLHLMVAYTVNTLFYMYLKANGVSPADHPVHAELERIKGYIKKLKAVSQAEERRGAAEQRQLTLDQQAAARFVSHALAAHGEAAPAEGGGAGGVAGGAEARAVREAAARAEERMAAVEGEQAARELRASLKKARKAAARGELEEGMSSDAMKQVAHEAYALAQELSAADEAALGEASEPAEPSDAPPASPKRRVEASGSGTPGKKKLKKSKK</sequence>
<comment type="caution">
    <text evidence="9">The sequence shown here is derived from an EMBL/GenBank/DDBJ whole genome shotgun (WGS) entry which is preliminary data.</text>
</comment>
<name>A0AB34JAR9_PRYPA</name>
<evidence type="ECO:0000256" key="1">
    <source>
        <dbReference type="ARBA" id="ARBA00004123"/>
    </source>
</evidence>
<comment type="subunit">
    <text evidence="6">Monomer and homodimer.</text>
</comment>
<dbReference type="PANTHER" id="PTHR15341:SF3">
    <property type="entry name" value="NUCLEAR NUCLEIC ACID-BINDING PROTEIN C1D"/>
    <property type="match status" value="1"/>
</dbReference>
<feature type="coiled-coil region" evidence="7">
    <location>
        <begin position="159"/>
        <end position="202"/>
    </location>
</feature>
<dbReference type="GO" id="GO:0005737">
    <property type="term" value="C:cytoplasm"/>
    <property type="evidence" value="ECO:0007669"/>
    <property type="project" value="UniProtKB-SubCell"/>
</dbReference>
<feature type="region of interest" description="Disordered" evidence="8">
    <location>
        <begin position="228"/>
        <end position="271"/>
    </location>
</feature>
<evidence type="ECO:0000256" key="8">
    <source>
        <dbReference type="SAM" id="MobiDB-lite"/>
    </source>
</evidence>
<dbReference type="Pfam" id="PF04000">
    <property type="entry name" value="Sas10_Utp3"/>
    <property type="match status" value="1"/>
</dbReference>
<organism evidence="9 10">
    <name type="scientific">Prymnesium parvum</name>
    <name type="common">Toxic golden alga</name>
    <dbReference type="NCBI Taxonomy" id="97485"/>
    <lineage>
        <taxon>Eukaryota</taxon>
        <taxon>Haptista</taxon>
        <taxon>Haptophyta</taxon>
        <taxon>Prymnesiophyceae</taxon>
        <taxon>Prymnesiales</taxon>
        <taxon>Prymnesiaceae</taxon>
        <taxon>Prymnesium</taxon>
    </lineage>
</organism>
<protein>
    <recommendedName>
        <fullName evidence="6">Nuclear nucleic acid-binding protein C1D</fullName>
    </recommendedName>
</protein>
<dbReference type="GO" id="GO:0000178">
    <property type="term" value="C:exosome (RNase complex)"/>
    <property type="evidence" value="ECO:0007669"/>
    <property type="project" value="TreeGrafter"/>
</dbReference>
<feature type="compositionally biased region" description="Basic residues" evidence="8">
    <location>
        <begin position="262"/>
        <end position="271"/>
    </location>
</feature>
<comment type="subcellular location">
    <subcellularLocation>
        <location evidence="6">Cytoplasm</location>
    </subcellularLocation>
    <subcellularLocation>
        <location evidence="6">Nucleus</location>
        <location evidence="6">Nucleolus</location>
    </subcellularLocation>
    <subcellularLocation>
        <location evidence="1 6">Nucleus</location>
    </subcellularLocation>
</comment>
<dbReference type="EMBL" id="JBGBPQ010000011">
    <property type="protein sequence ID" value="KAL1515950.1"/>
    <property type="molecule type" value="Genomic_DNA"/>
</dbReference>
<dbReference type="InterPro" id="IPR011082">
    <property type="entry name" value="Exosome-assoc_fac/DNA_repair"/>
</dbReference>
<reference evidence="9 10" key="1">
    <citation type="journal article" date="2024" name="Science">
        <title>Giant polyketide synthase enzymes in the biosynthesis of giant marine polyether toxins.</title>
        <authorList>
            <person name="Fallon T.R."/>
            <person name="Shende V.V."/>
            <person name="Wierzbicki I.H."/>
            <person name="Pendleton A.L."/>
            <person name="Watervoot N.F."/>
            <person name="Auber R.P."/>
            <person name="Gonzalez D.J."/>
            <person name="Wisecaver J.H."/>
            <person name="Moore B.S."/>
        </authorList>
    </citation>
    <scope>NUCLEOTIDE SEQUENCE [LARGE SCALE GENOMIC DNA]</scope>
    <source>
        <strain evidence="9 10">12B1</strain>
    </source>
</reference>
<evidence type="ECO:0000256" key="5">
    <source>
        <dbReference type="ARBA" id="ARBA00023242"/>
    </source>
</evidence>
<evidence type="ECO:0000313" key="9">
    <source>
        <dbReference type="EMBL" id="KAL1515950.1"/>
    </source>
</evidence>
<keyword evidence="4 6" id="KW-0694">RNA-binding</keyword>
<comment type="similarity">
    <text evidence="2 6">Belongs to the C1D family.</text>
</comment>
<dbReference type="Proteomes" id="UP001515480">
    <property type="component" value="Unassembled WGS sequence"/>
</dbReference>
<dbReference type="PANTHER" id="PTHR15341">
    <property type="entry name" value="SUN-COR STEROID HORMONE RECEPTOR CO-REPRESSOR"/>
    <property type="match status" value="1"/>
</dbReference>
<keyword evidence="3 6" id="KW-0698">rRNA processing</keyword>
<keyword evidence="10" id="KW-1185">Reference proteome</keyword>
<evidence type="ECO:0000256" key="6">
    <source>
        <dbReference type="RuleBase" id="RU368003"/>
    </source>
</evidence>
<dbReference type="GO" id="GO:0000460">
    <property type="term" value="P:maturation of 5.8S rRNA"/>
    <property type="evidence" value="ECO:0007669"/>
    <property type="project" value="TreeGrafter"/>
</dbReference>
<proteinExistence type="inferred from homology"/>